<dbReference type="InterPro" id="IPR052345">
    <property type="entry name" value="Rad_response_metalloprotease"/>
</dbReference>
<dbReference type="PANTHER" id="PTHR43236">
    <property type="entry name" value="ANTITOXIN HIGA1"/>
    <property type="match status" value="1"/>
</dbReference>
<name>A0ABY4NK15_9BURK</name>
<evidence type="ECO:0000313" key="2">
    <source>
        <dbReference type="EMBL" id="UQN37332.1"/>
    </source>
</evidence>
<evidence type="ECO:0000259" key="1">
    <source>
        <dbReference type="Pfam" id="PF06114"/>
    </source>
</evidence>
<dbReference type="InterPro" id="IPR010359">
    <property type="entry name" value="IrrE_HExxH"/>
</dbReference>
<keyword evidence="3" id="KW-1185">Reference proteome</keyword>
<reference evidence="2 3" key="1">
    <citation type="journal article" date="2022" name="Int. J. Syst. Evol. Microbiol.">
        <title>Characterization of Alcaligenes aquatilis as a novel member of heterotrophic nitrifier-aerobic denitrifier and its performance in treating piggery wastewater.</title>
        <authorList>
            <person name="Cao X."/>
            <person name="Zhao B."/>
            <person name="Wu Y."/>
            <person name="Huang J."/>
            <person name="Wang H."/>
            <person name="Sun X."/>
            <person name="Li S."/>
        </authorList>
    </citation>
    <scope>NUCLEOTIDE SEQUENCE [LARGE SCALE GENOMIC DNA]</scope>
    <source>
        <strain evidence="2 3">AS1</strain>
    </source>
</reference>
<dbReference type="Proteomes" id="UP000831759">
    <property type="component" value="Chromosome"/>
</dbReference>
<organism evidence="2 3">
    <name type="scientific">Alcaligenes aquatilis</name>
    <dbReference type="NCBI Taxonomy" id="323284"/>
    <lineage>
        <taxon>Bacteria</taxon>
        <taxon>Pseudomonadati</taxon>
        <taxon>Pseudomonadota</taxon>
        <taxon>Betaproteobacteria</taxon>
        <taxon>Burkholderiales</taxon>
        <taxon>Alcaligenaceae</taxon>
        <taxon>Alcaligenes</taxon>
    </lineage>
</organism>
<feature type="domain" description="IrrE N-terminal-like" evidence="1">
    <location>
        <begin position="27"/>
        <end position="154"/>
    </location>
</feature>
<dbReference type="GeneID" id="96868553"/>
<gene>
    <name evidence="2" type="ORF">MTR80_06395</name>
</gene>
<evidence type="ECO:0000313" key="3">
    <source>
        <dbReference type="Proteomes" id="UP000831759"/>
    </source>
</evidence>
<dbReference type="EMBL" id="CP094619">
    <property type="protein sequence ID" value="UQN37332.1"/>
    <property type="molecule type" value="Genomic_DNA"/>
</dbReference>
<dbReference type="Pfam" id="PF06114">
    <property type="entry name" value="Peptidase_M78"/>
    <property type="match status" value="1"/>
</dbReference>
<dbReference type="PANTHER" id="PTHR43236:SF1">
    <property type="entry name" value="BLL7220 PROTEIN"/>
    <property type="match status" value="1"/>
</dbReference>
<sequence length="163" mass="18183">MPIATATALLNGYWDRKLPVNPTHIAQRLGITVVPELSLVGGASGLIEEVGGLTTIRYDMTEPAVRQRFTVAHELGHFSLKHLNEGQRCFRDTKAQFFSHQVDPRETAANQFAAELLMPREAVEYLVQEHKLLDVSRLANLFHVSEAAMGFRLKNLALAHLNV</sequence>
<dbReference type="Gene3D" id="1.10.10.2910">
    <property type="match status" value="1"/>
</dbReference>
<dbReference type="RefSeq" id="WP_249462038.1">
    <property type="nucleotide sequence ID" value="NZ_CP094619.1"/>
</dbReference>
<accession>A0ABY4NK15</accession>
<protein>
    <submittedName>
        <fullName evidence="2">ImmA/IrrE family metallo-endopeptidase</fullName>
    </submittedName>
</protein>
<proteinExistence type="predicted"/>